<feature type="signal peptide" evidence="1">
    <location>
        <begin position="1"/>
        <end position="27"/>
    </location>
</feature>
<comment type="caution">
    <text evidence="2">The sequence shown here is derived from an EMBL/GenBank/DDBJ whole genome shotgun (WGS) entry which is preliminary data.</text>
</comment>
<evidence type="ECO:0008006" key="4">
    <source>
        <dbReference type="Google" id="ProtNLM"/>
    </source>
</evidence>
<evidence type="ECO:0000256" key="1">
    <source>
        <dbReference type="SAM" id="SignalP"/>
    </source>
</evidence>
<feature type="chain" id="PRO_5009521916" description="CBM6 domain-containing protein" evidence="1">
    <location>
        <begin position="28"/>
        <end position="162"/>
    </location>
</feature>
<name>A0A1F5V6X4_9BACT</name>
<keyword evidence="1" id="KW-0732">Signal</keyword>
<reference evidence="2 3" key="1">
    <citation type="journal article" date="2016" name="Nat. Commun.">
        <title>Thousands of microbial genomes shed light on interconnected biogeochemical processes in an aquifer system.</title>
        <authorList>
            <person name="Anantharaman K."/>
            <person name="Brown C.T."/>
            <person name="Hug L.A."/>
            <person name="Sharon I."/>
            <person name="Castelle C.J."/>
            <person name="Probst A.J."/>
            <person name="Thomas B.C."/>
            <person name="Singh A."/>
            <person name="Wilkins M.J."/>
            <person name="Karaoz U."/>
            <person name="Brodie E.L."/>
            <person name="Williams K.H."/>
            <person name="Hubbard S.S."/>
            <person name="Banfield J.F."/>
        </authorList>
    </citation>
    <scope>NUCLEOTIDE SEQUENCE [LARGE SCALE GENOMIC DNA]</scope>
</reference>
<proteinExistence type="predicted"/>
<evidence type="ECO:0000313" key="2">
    <source>
        <dbReference type="EMBL" id="OGF59150.1"/>
    </source>
</evidence>
<dbReference type="EMBL" id="MFGW01000221">
    <property type="protein sequence ID" value="OGF59150.1"/>
    <property type="molecule type" value="Genomic_DNA"/>
</dbReference>
<sequence length="162" mass="17809">MFQKYPLLFILRITVVLFVSSSSFVDADSYQLISNDAIIVGQDSANCDEQEISTLLSEAKNFSGGTYSIIATMYFQGSGIHSGWIRLKIDDEILAVRWLPSTITNGWQEITISNYISLDKASHTVKIEACSWGTQVVFGACLEGNCNPGLGRQVTIVRTSCP</sequence>
<dbReference type="STRING" id="1817863.A2Y62_13590"/>
<evidence type="ECO:0000313" key="3">
    <source>
        <dbReference type="Proteomes" id="UP000178943"/>
    </source>
</evidence>
<dbReference type="Proteomes" id="UP000178943">
    <property type="component" value="Unassembled WGS sequence"/>
</dbReference>
<organism evidence="2 3">
    <name type="scientific">Candidatus Fischerbacteria bacterium RBG_13_37_8</name>
    <dbReference type="NCBI Taxonomy" id="1817863"/>
    <lineage>
        <taxon>Bacteria</taxon>
        <taxon>Candidatus Fischeribacteriota</taxon>
    </lineage>
</organism>
<gene>
    <name evidence="2" type="ORF">A2Y62_13590</name>
</gene>
<accession>A0A1F5V6X4</accession>
<protein>
    <recommendedName>
        <fullName evidence="4">CBM6 domain-containing protein</fullName>
    </recommendedName>
</protein>
<dbReference type="AlphaFoldDB" id="A0A1F5V6X4"/>